<reference evidence="5" key="1">
    <citation type="submission" date="2019-03" db="EMBL/GenBank/DDBJ databases">
        <title>Snf2 controls pulcherriminic acid biosynthesis and connects pigmentation and antifungal activity of the yeast Metschnikowia pulcherrima.</title>
        <authorList>
            <person name="Gore-Lloyd D."/>
            <person name="Sumann I."/>
            <person name="Brachmann A.O."/>
            <person name="Schneeberger K."/>
            <person name="Ortiz-Merino R.A."/>
            <person name="Moreno-Beltran M."/>
            <person name="Schlaefli M."/>
            <person name="Kirner P."/>
            <person name="Santos Kron A."/>
            <person name="Wolfe K.H."/>
            <person name="Piel J."/>
            <person name="Ahrens C.H."/>
            <person name="Henk D."/>
            <person name="Freimoser F.M."/>
        </authorList>
    </citation>
    <scope>NUCLEOTIDE SEQUENCE [LARGE SCALE GENOMIC DNA]</scope>
    <source>
        <strain evidence="5">APC 1.2</strain>
    </source>
</reference>
<dbReference type="AlphaFoldDB" id="A0A4V1AED4"/>
<dbReference type="Pfam" id="PF04426">
    <property type="entry name" value="Bul1_C"/>
    <property type="match status" value="1"/>
</dbReference>
<evidence type="ECO:0000259" key="2">
    <source>
        <dbReference type="Pfam" id="PF04425"/>
    </source>
</evidence>
<dbReference type="InterPro" id="IPR039634">
    <property type="entry name" value="Bul1-like"/>
</dbReference>
<dbReference type="EMBL" id="CP034458">
    <property type="protein sequence ID" value="QBM88823.1"/>
    <property type="molecule type" value="Genomic_DNA"/>
</dbReference>
<feature type="region of interest" description="Disordered" evidence="1">
    <location>
        <begin position="326"/>
        <end position="358"/>
    </location>
</feature>
<evidence type="ECO:0000256" key="1">
    <source>
        <dbReference type="SAM" id="MobiDB-lite"/>
    </source>
</evidence>
<gene>
    <name evidence="4" type="primary">MPUL0C08040</name>
    <name evidence="4" type="ORF">METSCH_C08040</name>
</gene>
<feature type="region of interest" description="Disordered" evidence="1">
    <location>
        <begin position="75"/>
        <end position="98"/>
    </location>
</feature>
<feature type="domain" description="Bul1 N-terminal" evidence="2">
    <location>
        <begin position="49"/>
        <end position="449"/>
    </location>
</feature>
<evidence type="ECO:0000259" key="3">
    <source>
        <dbReference type="Pfam" id="PF04426"/>
    </source>
</evidence>
<dbReference type="PANTHER" id="PTHR31904">
    <property type="entry name" value="BYPASS OF STOP CODON PROTEIN 5-RELATED"/>
    <property type="match status" value="1"/>
</dbReference>
<proteinExistence type="predicted"/>
<dbReference type="InterPro" id="IPR022794">
    <property type="entry name" value="Bul1_C"/>
</dbReference>
<evidence type="ECO:0000313" key="4">
    <source>
        <dbReference type="EMBL" id="QBM88823.1"/>
    </source>
</evidence>
<feature type="domain" description="Bul1 C-terminal" evidence="3">
    <location>
        <begin position="661"/>
        <end position="740"/>
    </location>
</feature>
<organism evidence="4 5">
    <name type="scientific">Metschnikowia aff. pulcherrima</name>
    <dbReference type="NCBI Taxonomy" id="2163413"/>
    <lineage>
        <taxon>Eukaryota</taxon>
        <taxon>Fungi</taxon>
        <taxon>Dikarya</taxon>
        <taxon>Ascomycota</taxon>
        <taxon>Saccharomycotina</taxon>
        <taxon>Pichiomycetes</taxon>
        <taxon>Metschnikowiaceae</taxon>
        <taxon>Metschnikowia</taxon>
    </lineage>
</organism>
<accession>A0A4V1AED4</accession>
<feature type="compositionally biased region" description="Low complexity" evidence="1">
    <location>
        <begin position="337"/>
        <end position="347"/>
    </location>
</feature>
<evidence type="ECO:0000313" key="5">
    <source>
        <dbReference type="Proteomes" id="UP000292447"/>
    </source>
</evidence>
<dbReference type="PANTHER" id="PTHR31904:SF1">
    <property type="entry name" value="BYPASS OF STOP CODON PROTEIN 5-RELATED"/>
    <property type="match status" value="1"/>
</dbReference>
<keyword evidence="5" id="KW-1185">Reference proteome</keyword>
<protein>
    <submittedName>
        <fullName evidence="4">Bul1 C terminus</fullName>
    </submittedName>
</protein>
<dbReference type="Pfam" id="PF04425">
    <property type="entry name" value="Bul1_N"/>
    <property type="match status" value="1"/>
</dbReference>
<dbReference type="InterPro" id="IPR007519">
    <property type="entry name" value="Bul1_N"/>
</dbReference>
<sequence>MGIFLKGSKNGVALGHRINLDVPNNGGSVLASAPHDLRSELHPLASPAHEEVPIWNILPSYQLYESTFAKSMNPSVENFEGEPPVYEDSPPNPESPRASTDYFGRQANPLNNGSSFRTPEPRWENSILAHSHRMKHVDEFNKLIADKLKIDIVLTKKPGQKGRVPDMYNPLEMEFLQGDSIHGHVVVMNTCTEPLSFDMFSVVFEGRISVNNNDATSGTRPLLFYKFLNMFDYNASWTPVFFEDYLPENPDCIDPVDGTTLQFPFERHLMPGVAYKKFFSFTIPAKLLDCACEIHEIPHHCLLFPSIGLDKNVFLQRMRKLRETPLKSERTPFATTSSSKKQGLSSSNPAPKKKAPNLITRDYGFPDTSISYSVETKVIGKRSVYEKHGKPHNDEFIVVKEASLPLRVVPRDIGMGEQDDDYIAERHYDSFLKNVKKCIDLGQRLESGEDKTSLTRKLSVAKQTYNAAAQPTKDAIREGVYEVHLPYRKKHLTQSAKVVGLLKASFSRLEHTVQYEVPYVFTPVLSHATEKPTKLRVEIHLEYLSIERDARGIHPPEIRGISARIAICTVRSKKYPIPIELTQEMKFRNILGSSDCVEKYVVSPFKTYLEEMKKLIGMYGMLVLGISQQLLMDVKSLANLDSKTAMLKVDTIAVNTEGGLHHWKETHGQKKAEKNLEIEVDIQSLFIKDAKRPTEDKLMGALTLVPSFQSCIMCRYYYLLIEIKLGNGETMPIKIPFKISK</sequence>
<name>A0A4V1AED4_9ASCO</name>
<dbReference type="Proteomes" id="UP000292447">
    <property type="component" value="Chromosome III"/>
</dbReference>